<gene>
    <name evidence="15" type="ORF">FOZ60_006589</name>
</gene>
<dbReference type="OrthoDB" id="5151075at2759"/>
<evidence type="ECO:0000313" key="16">
    <source>
        <dbReference type="Proteomes" id="UP000541610"/>
    </source>
</evidence>
<dbReference type="GO" id="GO:0005506">
    <property type="term" value="F:iron ion binding"/>
    <property type="evidence" value="ECO:0007669"/>
    <property type="project" value="InterPro"/>
</dbReference>
<feature type="binding site" evidence="13">
    <location>
        <position position="140"/>
    </location>
    <ligand>
        <name>Fe cation</name>
        <dbReference type="ChEBI" id="CHEBI:24875"/>
        <label>1</label>
    </ligand>
</feature>
<evidence type="ECO:0000313" key="15">
    <source>
        <dbReference type="EMBL" id="KAF4685377.1"/>
    </source>
</evidence>
<evidence type="ECO:0000256" key="2">
    <source>
        <dbReference type="ARBA" id="ARBA00005167"/>
    </source>
</evidence>
<dbReference type="AlphaFoldDB" id="A0A7J6NPH7"/>
<keyword evidence="8 14" id="KW-0560">Oxidoreductase</keyword>
<organism evidence="15 16">
    <name type="scientific">Perkinsus olseni</name>
    <name type="common">Perkinsus atlanticus</name>
    <dbReference type="NCBI Taxonomy" id="32597"/>
    <lineage>
        <taxon>Eukaryota</taxon>
        <taxon>Sar</taxon>
        <taxon>Alveolata</taxon>
        <taxon>Perkinsozoa</taxon>
        <taxon>Perkinsea</taxon>
        <taxon>Perkinsida</taxon>
        <taxon>Perkinsidae</taxon>
        <taxon>Perkinsus</taxon>
    </lineage>
</organism>
<feature type="binding site" evidence="13">
    <location>
        <position position="237"/>
    </location>
    <ligand>
        <name>Fe cation</name>
        <dbReference type="ChEBI" id="CHEBI:24875"/>
        <label>1</label>
    </ligand>
</feature>
<keyword evidence="6 14" id="KW-0963">Cytoplasm</keyword>
<comment type="cofactor">
    <cofactor evidence="13 14">
        <name>Fe cation</name>
        <dbReference type="ChEBI" id="CHEBI:24875"/>
    </cofactor>
    <text evidence="13 14">Binds 2 iron ions per subunit.</text>
</comment>
<feature type="binding site" evidence="13">
    <location>
        <position position="210"/>
    </location>
    <ligand>
        <name>Fe cation</name>
        <dbReference type="ChEBI" id="CHEBI:24875"/>
        <label>1</label>
    </ligand>
</feature>
<name>A0A7J6NPH7_PEROL</name>
<evidence type="ECO:0000256" key="3">
    <source>
        <dbReference type="ARBA" id="ARBA00005286"/>
    </source>
</evidence>
<feature type="binding site" evidence="13">
    <location>
        <position position="270"/>
    </location>
    <ligand>
        <name>Fe cation</name>
        <dbReference type="ChEBI" id="CHEBI:24875"/>
        <label>1</label>
    </ligand>
</feature>
<evidence type="ECO:0000256" key="7">
    <source>
        <dbReference type="ARBA" id="ARBA00022723"/>
    </source>
</evidence>
<feature type="binding site" evidence="12">
    <location>
        <position position="46"/>
    </location>
    <ligand>
        <name>substrate</name>
    </ligand>
</feature>
<evidence type="ECO:0000256" key="14">
    <source>
        <dbReference type="RuleBase" id="RU367039"/>
    </source>
</evidence>
<dbReference type="Proteomes" id="UP000541610">
    <property type="component" value="Unassembled WGS sequence"/>
</dbReference>
<dbReference type="GO" id="GO:0005737">
    <property type="term" value="C:cytoplasm"/>
    <property type="evidence" value="ECO:0007669"/>
    <property type="project" value="UniProtKB-SubCell"/>
</dbReference>
<proteinExistence type="inferred from homology"/>
<evidence type="ECO:0000256" key="4">
    <source>
        <dbReference type="ARBA" id="ARBA00011919"/>
    </source>
</evidence>
<feature type="binding site" evidence="12">
    <location>
        <position position="144"/>
    </location>
    <ligand>
        <name>substrate</name>
    </ligand>
</feature>
<dbReference type="UniPathway" id="UPA00111">
    <property type="reaction ID" value="UER00527"/>
</dbReference>
<dbReference type="GO" id="GO:0050113">
    <property type="term" value="F:inositol oxygenase activity"/>
    <property type="evidence" value="ECO:0007669"/>
    <property type="project" value="UniProtKB-UniRule"/>
</dbReference>
<keyword evidence="9 13" id="KW-0408">Iron</keyword>
<evidence type="ECO:0000256" key="8">
    <source>
        <dbReference type="ARBA" id="ARBA00023002"/>
    </source>
</evidence>
<evidence type="ECO:0000256" key="5">
    <source>
        <dbReference type="ARBA" id="ARBA00019269"/>
    </source>
</evidence>
<dbReference type="InterPro" id="IPR007828">
    <property type="entry name" value="Inositol_oxygenase"/>
</dbReference>
<comment type="subcellular location">
    <subcellularLocation>
        <location evidence="1 14">Cytoplasm</location>
    </subcellularLocation>
</comment>
<evidence type="ECO:0000256" key="6">
    <source>
        <dbReference type="ARBA" id="ARBA00022490"/>
    </source>
</evidence>
<evidence type="ECO:0000256" key="10">
    <source>
        <dbReference type="ARBA" id="ARBA00029668"/>
    </source>
</evidence>
<feature type="binding site" evidence="13">
    <location>
        <position position="141"/>
    </location>
    <ligand>
        <name>Fe cation</name>
        <dbReference type="ChEBI" id="CHEBI:24875"/>
        <label>1</label>
    </ligand>
</feature>
<feature type="binding site" evidence="12">
    <location>
        <begin position="102"/>
        <end position="104"/>
    </location>
    <ligand>
        <name>substrate</name>
    </ligand>
</feature>
<evidence type="ECO:0000256" key="13">
    <source>
        <dbReference type="PIRSR" id="PIRSR607828-2"/>
    </source>
</evidence>
<dbReference type="Pfam" id="PF05153">
    <property type="entry name" value="MIOX"/>
    <property type="match status" value="1"/>
</dbReference>
<feature type="binding site" evidence="12">
    <location>
        <begin position="158"/>
        <end position="159"/>
    </location>
    <ligand>
        <name>substrate</name>
    </ligand>
</feature>
<reference evidence="15 16" key="1">
    <citation type="submission" date="2020-04" db="EMBL/GenBank/DDBJ databases">
        <title>Perkinsus olseni comparative genomics.</title>
        <authorList>
            <person name="Bogema D.R."/>
        </authorList>
    </citation>
    <scope>NUCLEOTIDE SEQUENCE [LARGE SCALE GENOMIC DNA]</scope>
    <source>
        <strain evidence="15">00978-12</strain>
    </source>
</reference>
<comment type="caution">
    <text evidence="15">The sequence shown here is derived from an EMBL/GenBank/DDBJ whole genome shotgun (WGS) entry which is preliminary data.</text>
</comment>
<accession>A0A7J6NPH7</accession>
<feature type="binding site" evidence="12">
    <location>
        <begin position="237"/>
        <end position="238"/>
    </location>
    <ligand>
        <name>substrate</name>
    </ligand>
</feature>
<dbReference type="PANTHER" id="PTHR12588">
    <property type="entry name" value="MYOINOSITOL OXYGENASE"/>
    <property type="match status" value="1"/>
</dbReference>
<keyword evidence="7 13" id="KW-0479">Metal-binding</keyword>
<evidence type="ECO:0000256" key="9">
    <source>
        <dbReference type="ARBA" id="ARBA00023004"/>
    </source>
</evidence>
<evidence type="ECO:0000256" key="1">
    <source>
        <dbReference type="ARBA" id="ARBA00004496"/>
    </source>
</evidence>
<evidence type="ECO:0000256" key="12">
    <source>
        <dbReference type="PIRSR" id="PIRSR607828-1"/>
    </source>
</evidence>
<dbReference type="EMBL" id="JABANP010000265">
    <property type="protein sequence ID" value="KAF4685377.1"/>
    <property type="molecule type" value="Genomic_DNA"/>
</dbReference>
<comment type="catalytic activity">
    <reaction evidence="11 14">
        <text>myo-inositol + O2 = D-glucuronate + H2O + H(+)</text>
        <dbReference type="Rhea" id="RHEA:23696"/>
        <dbReference type="ChEBI" id="CHEBI:15377"/>
        <dbReference type="ChEBI" id="CHEBI:15378"/>
        <dbReference type="ChEBI" id="CHEBI:15379"/>
        <dbReference type="ChEBI" id="CHEBI:17268"/>
        <dbReference type="ChEBI" id="CHEBI:58720"/>
        <dbReference type="EC" id="1.13.99.1"/>
    </reaction>
</comment>
<dbReference type="GO" id="GO:0019310">
    <property type="term" value="P:inositol catabolic process"/>
    <property type="evidence" value="ECO:0007669"/>
    <property type="project" value="UniProtKB-UniRule"/>
</dbReference>
<feature type="binding site" evidence="13">
    <location>
        <position position="115"/>
    </location>
    <ligand>
        <name>Fe cation</name>
        <dbReference type="ChEBI" id="CHEBI:24875"/>
        <label>1</label>
    </ligand>
</feature>
<dbReference type="EC" id="1.13.99.1" evidence="4 14"/>
<dbReference type="PANTHER" id="PTHR12588:SF0">
    <property type="entry name" value="INOSITOL OXYGENASE"/>
    <property type="match status" value="1"/>
</dbReference>
<dbReference type="SUPFAM" id="SSF109604">
    <property type="entry name" value="HD-domain/PDEase-like"/>
    <property type="match status" value="1"/>
</dbReference>
<comment type="similarity">
    <text evidence="3 14">Belongs to the myo-inositol oxygenase family.</text>
</comment>
<evidence type="ECO:0000256" key="11">
    <source>
        <dbReference type="ARBA" id="ARBA00048271"/>
    </source>
</evidence>
<sequence length="322" mass="36736">MPVTPIYSNCDGPVVASEPPVESKHYSAEAVANSFRPTNLLGEAYRNYENSSRQSIVESNYRKQHENMTVEKVRSLHKKWLGFTHGEHTVMEVLHKLDNFVDESDPDVSIPNSLHAFMTAEAIRKLHPDKDWLWLTGFVHDLGKVMSCWGEEQWCVVGDTFPVGCEFSKDIVLSHQFEGNPDTKHAVYGTKYGMYEPHCGLDNLLMGFGHDEYLYQVLSNHPTCTLPIEGLWCIRYHSFYPWHDKGAYKHLMAPEDAAKLETVKEFNKFDLYSKGDDLPDVSKLEPLYQTLLEKYGLGGKIRWITPFITVSRHFAGDDVSGS</sequence>
<protein>
    <recommendedName>
        <fullName evidence="5 14">Inositol oxygenase</fullName>
        <ecNumber evidence="4 14">1.13.99.1</ecNumber>
    </recommendedName>
    <alternativeName>
        <fullName evidence="10 14">Myo-inositol oxygenase</fullName>
    </alternativeName>
</protein>
<comment type="pathway">
    <text evidence="2 14">Polyol metabolism; myo-inositol degradation into D-glucuronate; D-glucuronate from myo-inositol: step 1/1.</text>
</comment>